<dbReference type="AlphaFoldDB" id="A0A0D2H5X6"/>
<dbReference type="EMBL" id="KN846969">
    <property type="protein sequence ID" value="KIW86270.1"/>
    <property type="molecule type" value="Genomic_DNA"/>
</dbReference>
<dbReference type="HOGENOM" id="CLU_2960780_0_0_1"/>
<organism evidence="2 3">
    <name type="scientific">Fonsecaea pedrosoi CBS 271.37</name>
    <dbReference type="NCBI Taxonomy" id="1442368"/>
    <lineage>
        <taxon>Eukaryota</taxon>
        <taxon>Fungi</taxon>
        <taxon>Dikarya</taxon>
        <taxon>Ascomycota</taxon>
        <taxon>Pezizomycotina</taxon>
        <taxon>Eurotiomycetes</taxon>
        <taxon>Chaetothyriomycetidae</taxon>
        <taxon>Chaetothyriales</taxon>
        <taxon>Herpotrichiellaceae</taxon>
        <taxon>Fonsecaea</taxon>
    </lineage>
</organism>
<evidence type="ECO:0000256" key="1">
    <source>
        <dbReference type="SAM" id="Phobius"/>
    </source>
</evidence>
<keyword evidence="1" id="KW-0812">Transmembrane</keyword>
<dbReference type="RefSeq" id="XP_013290078.1">
    <property type="nucleotide sequence ID" value="XM_013434624.1"/>
</dbReference>
<protein>
    <submittedName>
        <fullName evidence="2">Unplaced genomic scaffold supercont1.1, whole genome shotgun sequence</fullName>
    </submittedName>
</protein>
<proteinExistence type="predicted"/>
<dbReference type="Proteomes" id="UP000053029">
    <property type="component" value="Unassembled WGS sequence"/>
</dbReference>
<gene>
    <name evidence="2" type="ORF">Z517_01665</name>
</gene>
<evidence type="ECO:0000313" key="3">
    <source>
        <dbReference type="Proteomes" id="UP000053029"/>
    </source>
</evidence>
<feature type="transmembrane region" description="Helical" evidence="1">
    <location>
        <begin position="35"/>
        <end position="53"/>
    </location>
</feature>
<reference evidence="2 3" key="1">
    <citation type="submission" date="2015-01" db="EMBL/GenBank/DDBJ databases">
        <title>The Genome Sequence of Fonsecaea pedrosoi CBS 271.37.</title>
        <authorList>
            <consortium name="The Broad Institute Genomics Platform"/>
            <person name="Cuomo C."/>
            <person name="de Hoog S."/>
            <person name="Gorbushina A."/>
            <person name="Stielow B."/>
            <person name="Teixiera M."/>
            <person name="Abouelleil A."/>
            <person name="Chapman S.B."/>
            <person name="Priest M."/>
            <person name="Young S.K."/>
            <person name="Wortman J."/>
            <person name="Nusbaum C."/>
            <person name="Birren B."/>
        </authorList>
    </citation>
    <scope>NUCLEOTIDE SEQUENCE [LARGE SCALE GENOMIC DNA]</scope>
    <source>
        <strain evidence="2 3">CBS 271.37</strain>
    </source>
</reference>
<name>A0A0D2H5X6_9EURO</name>
<dbReference type="GeneID" id="25301155"/>
<evidence type="ECO:0000313" key="2">
    <source>
        <dbReference type="EMBL" id="KIW86270.1"/>
    </source>
</evidence>
<keyword evidence="1" id="KW-1133">Transmembrane helix</keyword>
<accession>A0A0D2H5X6</accession>
<dbReference type="VEuPathDB" id="FungiDB:Z517_01665"/>
<sequence>MGLASKLAAAQAAYPGGPPVPGGAPPPGGAPGGGYVVLQLLALVLVLELVLGLPDQVNR</sequence>
<keyword evidence="3" id="KW-1185">Reference proteome</keyword>
<keyword evidence="1" id="KW-0472">Membrane</keyword>